<dbReference type="Proteomes" id="UP000183898">
    <property type="component" value="Unassembled WGS sequence"/>
</dbReference>
<protein>
    <submittedName>
        <fullName evidence="1">Uncharacterized protein</fullName>
    </submittedName>
</protein>
<evidence type="ECO:0000313" key="1">
    <source>
        <dbReference type="EMBL" id="SEO15461.1"/>
    </source>
</evidence>
<sequence>MAGERAAKSKRKTKRAILFIGGNRITDVRDIGSMRLDGVTNRV</sequence>
<dbReference type="AlphaFoldDB" id="A0A1H8MDM5"/>
<organism evidence="1 2">
    <name type="scientific">Nitrosospira multiformis</name>
    <dbReference type="NCBI Taxonomy" id="1231"/>
    <lineage>
        <taxon>Bacteria</taxon>
        <taxon>Pseudomonadati</taxon>
        <taxon>Pseudomonadota</taxon>
        <taxon>Betaproteobacteria</taxon>
        <taxon>Nitrosomonadales</taxon>
        <taxon>Nitrosomonadaceae</taxon>
        <taxon>Nitrosospira</taxon>
    </lineage>
</organism>
<proteinExistence type="predicted"/>
<gene>
    <name evidence="1" type="ORF">SAMN05216404_11297</name>
</gene>
<reference evidence="1 2" key="1">
    <citation type="submission" date="2016-10" db="EMBL/GenBank/DDBJ databases">
        <authorList>
            <person name="de Groot N.N."/>
        </authorList>
    </citation>
    <scope>NUCLEOTIDE SEQUENCE [LARGE SCALE GENOMIC DNA]</scope>
    <source>
        <strain evidence="1 2">Nl18</strain>
    </source>
</reference>
<dbReference type="EMBL" id="FOCT01000012">
    <property type="protein sequence ID" value="SEO15461.1"/>
    <property type="molecule type" value="Genomic_DNA"/>
</dbReference>
<name>A0A1H8MDM5_9PROT</name>
<accession>A0A1H8MDM5</accession>
<evidence type="ECO:0000313" key="2">
    <source>
        <dbReference type="Proteomes" id="UP000183898"/>
    </source>
</evidence>